<reference evidence="1" key="1">
    <citation type="submission" date="2020-02" db="EMBL/GenBank/DDBJ databases">
        <authorList>
            <person name="Meier V. D."/>
        </authorList>
    </citation>
    <scope>NUCLEOTIDE SEQUENCE</scope>
    <source>
        <strain evidence="1">AVDCRST_MAG73</strain>
    </source>
</reference>
<protein>
    <submittedName>
        <fullName evidence="1">Uncharacterized protein</fullName>
    </submittedName>
</protein>
<dbReference type="EMBL" id="CADCWE010000272">
    <property type="protein sequence ID" value="CAA9567027.1"/>
    <property type="molecule type" value="Genomic_DNA"/>
</dbReference>
<dbReference type="AlphaFoldDB" id="A0A6J4V2X3"/>
<gene>
    <name evidence="1" type="ORF">AVDCRST_MAG73-4225</name>
</gene>
<organism evidence="1">
    <name type="scientific">uncultured Thermomicrobiales bacterium</name>
    <dbReference type="NCBI Taxonomy" id="1645740"/>
    <lineage>
        <taxon>Bacteria</taxon>
        <taxon>Pseudomonadati</taxon>
        <taxon>Thermomicrobiota</taxon>
        <taxon>Thermomicrobia</taxon>
        <taxon>Thermomicrobiales</taxon>
        <taxon>environmental samples</taxon>
    </lineage>
</organism>
<sequence length="42" mass="4452">MAVSARTRRGRSTTGLRVVGGAVAAASRSTDIALRLPVLDRW</sequence>
<proteinExistence type="predicted"/>
<evidence type="ECO:0000313" key="1">
    <source>
        <dbReference type="EMBL" id="CAA9567027.1"/>
    </source>
</evidence>
<accession>A0A6J4V2X3</accession>
<name>A0A6J4V2X3_9BACT</name>